<reference evidence="1 2" key="1">
    <citation type="submission" date="2021-03" db="EMBL/GenBank/DDBJ databases">
        <title>Genome sequencing of Bifidobacterium saguini DSMZ 23967.</title>
        <authorList>
            <person name="Kim J."/>
        </authorList>
    </citation>
    <scope>NUCLEOTIDE SEQUENCE [LARGE SCALE GENOMIC DNA]</scope>
    <source>
        <strain evidence="1 2">DSMZ 23967</strain>
    </source>
</reference>
<dbReference type="Proteomes" id="UP000663729">
    <property type="component" value="Chromosome"/>
</dbReference>
<dbReference type="EMBL" id="CP071732">
    <property type="protein sequence ID" value="QTB91449.1"/>
    <property type="molecule type" value="Genomic_DNA"/>
</dbReference>
<gene>
    <name evidence="1" type="ORF">BSD967_03230</name>
</gene>
<accession>A0ABX7SE94</accession>
<organism evidence="1 2">
    <name type="scientific">Bifidobacterium saguini</name>
    <dbReference type="NCBI Taxonomy" id="762210"/>
    <lineage>
        <taxon>Bacteria</taxon>
        <taxon>Bacillati</taxon>
        <taxon>Actinomycetota</taxon>
        <taxon>Actinomycetes</taxon>
        <taxon>Bifidobacteriales</taxon>
        <taxon>Bifidobacteriaceae</taxon>
        <taxon>Bifidobacterium</taxon>
    </lineage>
</organism>
<evidence type="ECO:0000313" key="2">
    <source>
        <dbReference type="Proteomes" id="UP000663729"/>
    </source>
</evidence>
<evidence type="ECO:0000313" key="1">
    <source>
        <dbReference type="EMBL" id="QTB91449.1"/>
    </source>
</evidence>
<proteinExistence type="predicted"/>
<dbReference type="RefSeq" id="WP_162832219.1">
    <property type="nucleotide sequence ID" value="NZ_CP071732.1"/>
</dbReference>
<keyword evidence="2" id="KW-1185">Reference proteome</keyword>
<sequence length="58" mass="6544">MASRLQVQAVPDYPGLFYLTGDSGDIQIRQVLTFPQVEALRASINDAFAVDARRRRHL</sequence>
<protein>
    <submittedName>
        <fullName evidence="1">Uncharacterized protein</fullName>
    </submittedName>
</protein>
<name>A0ABX7SE94_9BIFI</name>